<comment type="cofactor">
    <cofactor evidence="1">
        <name>Zn(2+)</name>
        <dbReference type="ChEBI" id="CHEBI:29105"/>
    </cofactor>
</comment>
<evidence type="ECO:0000256" key="2">
    <source>
        <dbReference type="ARBA" id="ARBA00004496"/>
    </source>
</evidence>
<dbReference type="GO" id="GO:0003676">
    <property type="term" value="F:nucleic acid binding"/>
    <property type="evidence" value="ECO:0007669"/>
    <property type="project" value="InterPro"/>
</dbReference>
<keyword evidence="4" id="KW-0862">Zinc</keyword>
<dbReference type="InterPro" id="IPR018165">
    <property type="entry name" value="Ala-tRNA-synth_IIc_core"/>
</dbReference>
<dbReference type="GO" id="GO:0046872">
    <property type="term" value="F:metal ion binding"/>
    <property type="evidence" value="ECO:0007669"/>
    <property type="project" value="UniProtKB-KW"/>
</dbReference>
<dbReference type="PANTHER" id="PTHR43462:SF1">
    <property type="entry name" value="ALANYL-TRNA EDITING PROTEIN AARSD1"/>
    <property type="match status" value="1"/>
</dbReference>
<evidence type="ECO:0000256" key="1">
    <source>
        <dbReference type="ARBA" id="ARBA00001947"/>
    </source>
</evidence>
<dbReference type="EMBL" id="DVIT01000022">
    <property type="protein sequence ID" value="HIS47091.1"/>
    <property type="molecule type" value="Genomic_DNA"/>
</dbReference>
<feature type="domain" description="Alanyl-transfer RNA synthetases family profile" evidence="5">
    <location>
        <begin position="1"/>
        <end position="253"/>
    </location>
</feature>
<dbReference type="PROSITE" id="PS50860">
    <property type="entry name" value="AA_TRNA_LIGASE_II_ALA"/>
    <property type="match status" value="1"/>
</dbReference>
<evidence type="ECO:0000259" key="5">
    <source>
        <dbReference type="PROSITE" id="PS50860"/>
    </source>
</evidence>
<keyword evidence="3" id="KW-0479">Metal-binding</keyword>
<sequence>MITQKLYENDSYVKEFDAVVADCVPARQIFGSEMALPKAGAPGQAGGKAGAPDQAGGKAGAWAVELDRTAFFPEGGGQSADTGWLGEGRVYDVQIVDGRLWHCTDFHGEKGERVHGCLDWEQRFSNMQQHSGEHIFSGLVHRHFGYNNVGFHLGSQAVTMDFNGVLDAGDIQQIESQVNQAIVENVPIYVSYPDKEELENIEYRSKIQIDGQVRLITVEGWDVCACCAPHVARTGEIGLLKVTDFQKYKGGTRISILCGFRALKDYCRIQDELRCISRLLSAPFGQVAKAVERKLEENGQLRQKAVELTGQLIEKDIDAIAQGQENAWFFKENLEAPAMRRAVNLALEKVSGYAGVFGGSDSQGYKYIIGTKSGDARLLAAALKEKLGARGGGSPQMVQGSVTASRKDIESVLGDDLQG</sequence>
<proteinExistence type="predicted"/>
<dbReference type="GO" id="GO:0006419">
    <property type="term" value="P:alanyl-tRNA aminoacylation"/>
    <property type="evidence" value="ECO:0007669"/>
    <property type="project" value="InterPro"/>
</dbReference>
<evidence type="ECO:0000256" key="4">
    <source>
        <dbReference type="ARBA" id="ARBA00022833"/>
    </source>
</evidence>
<dbReference type="Proteomes" id="UP000823927">
    <property type="component" value="Unassembled WGS sequence"/>
</dbReference>
<accession>A0A9D1F421</accession>
<dbReference type="GO" id="GO:0004813">
    <property type="term" value="F:alanine-tRNA ligase activity"/>
    <property type="evidence" value="ECO:0007669"/>
    <property type="project" value="InterPro"/>
</dbReference>
<evidence type="ECO:0000313" key="6">
    <source>
        <dbReference type="EMBL" id="HIS47091.1"/>
    </source>
</evidence>
<name>A0A9D1F421_9FIRM</name>
<dbReference type="PANTHER" id="PTHR43462">
    <property type="entry name" value="ALANYL-TRNA EDITING PROTEIN"/>
    <property type="match status" value="1"/>
</dbReference>
<evidence type="ECO:0000256" key="3">
    <source>
        <dbReference type="ARBA" id="ARBA00022723"/>
    </source>
</evidence>
<dbReference type="Gene3D" id="2.40.30.130">
    <property type="match status" value="1"/>
</dbReference>
<reference evidence="6" key="2">
    <citation type="journal article" date="2021" name="PeerJ">
        <title>Extensive microbial diversity within the chicken gut microbiome revealed by metagenomics and culture.</title>
        <authorList>
            <person name="Gilroy R."/>
            <person name="Ravi A."/>
            <person name="Getino M."/>
            <person name="Pursley I."/>
            <person name="Horton D.L."/>
            <person name="Alikhan N.F."/>
            <person name="Baker D."/>
            <person name="Gharbi K."/>
            <person name="Hall N."/>
            <person name="Watson M."/>
            <person name="Adriaenssens E.M."/>
            <person name="Foster-Nyarko E."/>
            <person name="Jarju S."/>
            <person name="Secka A."/>
            <person name="Antonio M."/>
            <person name="Oren A."/>
            <person name="Chaudhuri R.R."/>
            <person name="La Ragione R."/>
            <person name="Hildebrand F."/>
            <person name="Pallen M.J."/>
        </authorList>
    </citation>
    <scope>NUCLEOTIDE SEQUENCE</scope>
    <source>
        <strain evidence="6">CHK178-757</strain>
    </source>
</reference>
<gene>
    <name evidence="6" type="ORF">IAB46_05935</name>
</gene>
<dbReference type="InterPro" id="IPR051335">
    <property type="entry name" value="Alanyl-tRNA_Editing_Enzymes"/>
</dbReference>
<dbReference type="GO" id="GO:0002161">
    <property type="term" value="F:aminoacyl-tRNA deacylase activity"/>
    <property type="evidence" value="ECO:0007669"/>
    <property type="project" value="UniProtKB-ARBA"/>
</dbReference>
<organism evidence="6 7">
    <name type="scientific">Candidatus Scybalocola faecigallinarum</name>
    <dbReference type="NCBI Taxonomy" id="2840941"/>
    <lineage>
        <taxon>Bacteria</taxon>
        <taxon>Bacillati</taxon>
        <taxon>Bacillota</taxon>
        <taxon>Clostridia</taxon>
        <taxon>Lachnospirales</taxon>
        <taxon>Lachnospiraceae</taxon>
        <taxon>Lachnospiraceae incertae sedis</taxon>
        <taxon>Candidatus Scybalocola (ex Gilroy et al. 2021)</taxon>
    </lineage>
</organism>
<dbReference type="InterPro" id="IPR009000">
    <property type="entry name" value="Transl_B-barrel_sf"/>
</dbReference>
<dbReference type="InterPro" id="IPR012947">
    <property type="entry name" value="tRNA_SAD"/>
</dbReference>
<reference evidence="6" key="1">
    <citation type="submission" date="2020-10" db="EMBL/GenBank/DDBJ databases">
        <authorList>
            <person name="Gilroy R."/>
        </authorList>
    </citation>
    <scope>NUCLEOTIDE SEQUENCE</scope>
    <source>
        <strain evidence="6">CHK178-757</strain>
    </source>
</reference>
<protein>
    <submittedName>
        <fullName evidence="6">Alanyl-tRNA editing protein</fullName>
    </submittedName>
</protein>
<dbReference type="GO" id="GO:0005524">
    <property type="term" value="F:ATP binding"/>
    <property type="evidence" value="ECO:0007669"/>
    <property type="project" value="InterPro"/>
</dbReference>
<dbReference type="InterPro" id="IPR018163">
    <property type="entry name" value="Thr/Ala-tRNA-synth_IIc_edit"/>
</dbReference>
<dbReference type="SMART" id="SM00863">
    <property type="entry name" value="tRNA_SAD"/>
    <property type="match status" value="1"/>
</dbReference>
<dbReference type="Gene3D" id="3.30.980.10">
    <property type="entry name" value="Threonyl-trna Synthetase, Chain A, domain 2"/>
    <property type="match status" value="1"/>
</dbReference>
<dbReference type="SUPFAM" id="SSF55186">
    <property type="entry name" value="ThrRS/AlaRS common domain"/>
    <property type="match status" value="1"/>
</dbReference>
<dbReference type="GO" id="GO:0005737">
    <property type="term" value="C:cytoplasm"/>
    <property type="evidence" value="ECO:0007669"/>
    <property type="project" value="UniProtKB-SubCell"/>
</dbReference>
<evidence type="ECO:0000313" key="7">
    <source>
        <dbReference type="Proteomes" id="UP000823927"/>
    </source>
</evidence>
<comment type="subcellular location">
    <subcellularLocation>
        <location evidence="2">Cytoplasm</location>
    </subcellularLocation>
</comment>
<comment type="caution">
    <text evidence="6">The sequence shown here is derived from an EMBL/GenBank/DDBJ whole genome shotgun (WGS) entry which is preliminary data.</text>
</comment>
<dbReference type="AlphaFoldDB" id="A0A9D1F421"/>
<dbReference type="Pfam" id="PF07973">
    <property type="entry name" value="tRNA_SAD"/>
    <property type="match status" value="1"/>
</dbReference>
<dbReference type="SUPFAM" id="SSF50447">
    <property type="entry name" value="Translation proteins"/>
    <property type="match status" value="1"/>
</dbReference>